<sequence length="77" mass="8639">EVTDCQAMGSNGEHLRLKLRQSGAVWDGVAFGFGSYLAEVSSPLDIVYNLKVDQWRGEERLRLNVLDFAPARTELIE</sequence>
<name>X1RBV2_9ZZZZ</name>
<accession>X1RBV2</accession>
<evidence type="ECO:0000259" key="1">
    <source>
        <dbReference type="Pfam" id="PF17768"/>
    </source>
</evidence>
<gene>
    <name evidence="2" type="ORF">S12H4_24461</name>
</gene>
<dbReference type="InterPro" id="IPR041122">
    <property type="entry name" value="RecJ_OB"/>
</dbReference>
<proteinExistence type="predicted"/>
<comment type="caution">
    <text evidence="2">The sequence shown here is derived from an EMBL/GenBank/DDBJ whole genome shotgun (WGS) entry which is preliminary data.</text>
</comment>
<dbReference type="AlphaFoldDB" id="X1RBV2"/>
<organism evidence="2">
    <name type="scientific">marine sediment metagenome</name>
    <dbReference type="NCBI Taxonomy" id="412755"/>
    <lineage>
        <taxon>unclassified sequences</taxon>
        <taxon>metagenomes</taxon>
        <taxon>ecological metagenomes</taxon>
    </lineage>
</organism>
<dbReference type="Pfam" id="PF17768">
    <property type="entry name" value="RecJ_OB"/>
    <property type="match status" value="1"/>
</dbReference>
<evidence type="ECO:0000313" key="2">
    <source>
        <dbReference type="EMBL" id="GAI78242.1"/>
    </source>
</evidence>
<reference evidence="2" key="1">
    <citation type="journal article" date="2014" name="Front. Microbiol.">
        <title>High frequency of phylogenetically diverse reductive dehalogenase-homologous genes in deep subseafloor sedimentary metagenomes.</title>
        <authorList>
            <person name="Kawai M."/>
            <person name="Futagami T."/>
            <person name="Toyoda A."/>
            <person name="Takaki Y."/>
            <person name="Nishi S."/>
            <person name="Hori S."/>
            <person name="Arai W."/>
            <person name="Tsubouchi T."/>
            <person name="Morono Y."/>
            <person name="Uchiyama I."/>
            <person name="Ito T."/>
            <person name="Fujiyama A."/>
            <person name="Inagaki F."/>
            <person name="Takami H."/>
        </authorList>
    </citation>
    <scope>NUCLEOTIDE SEQUENCE</scope>
    <source>
        <strain evidence="2">Expedition CK06-06</strain>
    </source>
</reference>
<protein>
    <recommendedName>
        <fullName evidence="1">RecJ OB domain-containing protein</fullName>
    </recommendedName>
</protein>
<dbReference type="EMBL" id="BARW01013286">
    <property type="protein sequence ID" value="GAI78242.1"/>
    <property type="molecule type" value="Genomic_DNA"/>
</dbReference>
<dbReference type="Gene3D" id="2.40.50.460">
    <property type="match status" value="1"/>
</dbReference>
<feature type="domain" description="RecJ OB" evidence="1">
    <location>
        <begin position="2"/>
        <end position="67"/>
    </location>
</feature>
<feature type="non-terminal residue" evidence="2">
    <location>
        <position position="1"/>
    </location>
</feature>